<dbReference type="InterPro" id="IPR032808">
    <property type="entry name" value="DoxX"/>
</dbReference>
<sequence length="181" mass="18166">MERATTSAPRPTATAVSPSPSAVRPADLGLLLLRLPLGLLMAGHGCQKLFGLFGGHGLQATGKGFEALGYRPGALFAGIAGASEFLGGLGLALGFLTPLAAAAVIGVMINAMVVSASHGLWATEGGLEYPMVIAFLALAVALIGPGTLAVDRFFPWRHGGWRAGALALILGGVGAAIVLSL</sequence>
<reference evidence="9 10" key="1">
    <citation type="journal article" date="2019" name="Int. J. Syst. Evol. Microbiol.">
        <title>The Global Catalogue of Microorganisms (GCM) 10K type strain sequencing project: providing services to taxonomists for standard genome sequencing and annotation.</title>
        <authorList>
            <consortium name="The Broad Institute Genomics Platform"/>
            <consortium name="The Broad Institute Genome Sequencing Center for Infectious Disease"/>
            <person name="Wu L."/>
            <person name="Ma J."/>
        </authorList>
    </citation>
    <scope>NUCLEOTIDE SEQUENCE [LARGE SCALE GENOMIC DNA]</scope>
    <source>
        <strain evidence="9 10">JCM 16374</strain>
    </source>
</reference>
<evidence type="ECO:0000256" key="5">
    <source>
        <dbReference type="ARBA" id="ARBA00022989"/>
    </source>
</evidence>
<dbReference type="InterPro" id="IPR051907">
    <property type="entry name" value="DoxX-like_oxidoreductase"/>
</dbReference>
<organism evidence="9 10">
    <name type="scientific">Streptomyces lunalinharesii</name>
    <dbReference type="NCBI Taxonomy" id="333384"/>
    <lineage>
        <taxon>Bacteria</taxon>
        <taxon>Bacillati</taxon>
        <taxon>Actinomycetota</taxon>
        <taxon>Actinomycetes</taxon>
        <taxon>Kitasatosporales</taxon>
        <taxon>Streptomycetaceae</taxon>
        <taxon>Streptomyces</taxon>
    </lineage>
</organism>
<evidence type="ECO:0000256" key="4">
    <source>
        <dbReference type="ARBA" id="ARBA00022692"/>
    </source>
</evidence>
<comment type="subcellular location">
    <subcellularLocation>
        <location evidence="1">Cell membrane</location>
        <topology evidence="1">Multi-pass membrane protein</topology>
    </subcellularLocation>
</comment>
<keyword evidence="4 8" id="KW-0812">Transmembrane</keyword>
<evidence type="ECO:0000256" key="2">
    <source>
        <dbReference type="ARBA" id="ARBA00006679"/>
    </source>
</evidence>
<feature type="transmembrane region" description="Helical" evidence="8">
    <location>
        <begin position="161"/>
        <end position="179"/>
    </location>
</feature>
<evidence type="ECO:0000256" key="7">
    <source>
        <dbReference type="SAM" id="MobiDB-lite"/>
    </source>
</evidence>
<dbReference type="Pfam" id="PF07681">
    <property type="entry name" value="DoxX"/>
    <property type="match status" value="1"/>
</dbReference>
<comment type="similarity">
    <text evidence="2">Belongs to the DoxX family.</text>
</comment>
<accession>A0ABN3SX92</accession>
<feature type="region of interest" description="Disordered" evidence="7">
    <location>
        <begin position="1"/>
        <end position="22"/>
    </location>
</feature>
<dbReference type="PANTHER" id="PTHR33452">
    <property type="entry name" value="OXIDOREDUCTASE CATD-RELATED"/>
    <property type="match status" value="1"/>
</dbReference>
<proteinExistence type="inferred from homology"/>
<evidence type="ECO:0000313" key="10">
    <source>
        <dbReference type="Proteomes" id="UP001500994"/>
    </source>
</evidence>
<keyword evidence="10" id="KW-1185">Reference proteome</keyword>
<evidence type="ECO:0000256" key="8">
    <source>
        <dbReference type="SAM" id="Phobius"/>
    </source>
</evidence>
<evidence type="ECO:0000256" key="1">
    <source>
        <dbReference type="ARBA" id="ARBA00004651"/>
    </source>
</evidence>
<keyword evidence="3" id="KW-1003">Cell membrane</keyword>
<gene>
    <name evidence="9" type="ORF">GCM10009864_72790</name>
</gene>
<evidence type="ECO:0008006" key="11">
    <source>
        <dbReference type="Google" id="ProtNLM"/>
    </source>
</evidence>
<keyword evidence="5 8" id="KW-1133">Transmembrane helix</keyword>
<evidence type="ECO:0000256" key="6">
    <source>
        <dbReference type="ARBA" id="ARBA00023136"/>
    </source>
</evidence>
<name>A0ABN3SX92_9ACTN</name>
<keyword evidence="6 8" id="KW-0472">Membrane</keyword>
<feature type="transmembrane region" description="Helical" evidence="8">
    <location>
        <begin position="129"/>
        <end position="149"/>
    </location>
</feature>
<protein>
    <recommendedName>
        <fullName evidence="11">DoxX family protein</fullName>
    </recommendedName>
</protein>
<dbReference type="RefSeq" id="WP_344583790.1">
    <property type="nucleotide sequence ID" value="NZ_BAAARK010000045.1"/>
</dbReference>
<comment type="caution">
    <text evidence="9">The sequence shown here is derived from an EMBL/GenBank/DDBJ whole genome shotgun (WGS) entry which is preliminary data.</text>
</comment>
<evidence type="ECO:0000313" key="9">
    <source>
        <dbReference type="EMBL" id="GAA2688401.1"/>
    </source>
</evidence>
<dbReference type="Proteomes" id="UP001500994">
    <property type="component" value="Unassembled WGS sequence"/>
</dbReference>
<dbReference type="PANTHER" id="PTHR33452:SF1">
    <property type="entry name" value="INNER MEMBRANE PROTEIN YPHA-RELATED"/>
    <property type="match status" value="1"/>
</dbReference>
<evidence type="ECO:0000256" key="3">
    <source>
        <dbReference type="ARBA" id="ARBA00022475"/>
    </source>
</evidence>
<dbReference type="EMBL" id="BAAARK010000045">
    <property type="protein sequence ID" value="GAA2688401.1"/>
    <property type="molecule type" value="Genomic_DNA"/>
</dbReference>